<evidence type="ECO:0000256" key="2">
    <source>
        <dbReference type="ARBA" id="ARBA00023125"/>
    </source>
</evidence>
<dbReference type="PROSITE" id="PS50090">
    <property type="entry name" value="MYB_LIKE"/>
    <property type="match status" value="1"/>
</dbReference>
<dbReference type="InterPro" id="IPR017930">
    <property type="entry name" value="Myb_dom"/>
</dbReference>
<evidence type="ECO:0000313" key="8">
    <source>
        <dbReference type="Proteomes" id="UP001143548"/>
    </source>
</evidence>
<dbReference type="GO" id="GO:0042796">
    <property type="term" value="P:snRNA transcription by RNA polymerase III"/>
    <property type="evidence" value="ECO:0007669"/>
    <property type="project" value="TreeGrafter"/>
</dbReference>
<keyword evidence="3" id="KW-0804">Transcription</keyword>
<evidence type="ECO:0000259" key="5">
    <source>
        <dbReference type="PROSITE" id="PS50090"/>
    </source>
</evidence>
<dbReference type="InterPro" id="IPR051575">
    <property type="entry name" value="Myb-like_DNA-bd"/>
</dbReference>
<dbReference type="CDD" id="cd00167">
    <property type="entry name" value="SANT"/>
    <property type="match status" value="1"/>
</dbReference>
<proteinExistence type="predicted"/>
<dbReference type="Pfam" id="PF13921">
    <property type="entry name" value="Myb_DNA-bind_6"/>
    <property type="match status" value="1"/>
</dbReference>
<evidence type="ECO:0000259" key="6">
    <source>
        <dbReference type="PROSITE" id="PS51294"/>
    </source>
</evidence>
<feature type="domain" description="Myb-like" evidence="5">
    <location>
        <begin position="1"/>
        <end position="54"/>
    </location>
</feature>
<evidence type="ECO:0000313" key="7">
    <source>
        <dbReference type="EMBL" id="GKZ27382.1"/>
    </source>
</evidence>
<keyword evidence="2" id="KW-0238">DNA-binding</keyword>
<evidence type="ECO:0008006" key="9">
    <source>
        <dbReference type="Google" id="ProtNLM"/>
    </source>
</evidence>
<dbReference type="PANTHER" id="PTHR46621:SF1">
    <property type="entry name" value="SNRNA-ACTIVATING PROTEIN COMPLEX SUBUNIT 4"/>
    <property type="match status" value="1"/>
</dbReference>
<organism evidence="7 8">
    <name type="scientific">Aspergillus brasiliensis</name>
    <dbReference type="NCBI Taxonomy" id="319629"/>
    <lineage>
        <taxon>Eukaryota</taxon>
        <taxon>Fungi</taxon>
        <taxon>Dikarya</taxon>
        <taxon>Ascomycota</taxon>
        <taxon>Pezizomycotina</taxon>
        <taxon>Eurotiomycetes</taxon>
        <taxon>Eurotiomycetidae</taxon>
        <taxon>Eurotiales</taxon>
        <taxon>Aspergillaceae</taxon>
        <taxon>Aspergillus</taxon>
        <taxon>Aspergillus subgen. Circumdati</taxon>
    </lineage>
</organism>
<name>A0A9W6DUB8_9EURO</name>
<dbReference type="InterPro" id="IPR009057">
    <property type="entry name" value="Homeodomain-like_sf"/>
</dbReference>
<dbReference type="PROSITE" id="PS51294">
    <property type="entry name" value="HTH_MYB"/>
    <property type="match status" value="1"/>
</dbReference>
<dbReference type="Proteomes" id="UP001143548">
    <property type="component" value="Unassembled WGS sequence"/>
</dbReference>
<dbReference type="GO" id="GO:0019185">
    <property type="term" value="C:snRNA-activating protein complex"/>
    <property type="evidence" value="ECO:0007669"/>
    <property type="project" value="TreeGrafter"/>
</dbReference>
<evidence type="ECO:0000256" key="3">
    <source>
        <dbReference type="ARBA" id="ARBA00023163"/>
    </source>
</evidence>
<reference evidence="7" key="1">
    <citation type="submission" date="2022-07" db="EMBL/GenBank/DDBJ databases">
        <title>Taxonomy of Aspergillus series Nigri: significant species reduction supported by multi-species coalescent approaches.</title>
        <authorList>
            <person name="Bian C."/>
            <person name="Kusuya Y."/>
            <person name="Sklenar F."/>
            <person name="D'hooge E."/>
            <person name="Yaguchi T."/>
            <person name="Takahashi H."/>
            <person name="Hubka V."/>
        </authorList>
    </citation>
    <scope>NUCLEOTIDE SEQUENCE</scope>
    <source>
        <strain evidence="7">CBS 733.88</strain>
    </source>
</reference>
<dbReference type="GO" id="GO:0042795">
    <property type="term" value="P:snRNA transcription by RNA polymerase II"/>
    <property type="evidence" value="ECO:0007669"/>
    <property type="project" value="TreeGrafter"/>
</dbReference>
<dbReference type="AlphaFoldDB" id="A0A9W6DUB8"/>
<keyword evidence="1" id="KW-0805">Transcription regulation</keyword>
<dbReference type="PANTHER" id="PTHR46621">
    <property type="entry name" value="SNRNA-ACTIVATING PROTEIN COMPLEX SUBUNIT 4"/>
    <property type="match status" value="1"/>
</dbReference>
<dbReference type="EMBL" id="BROQ01000208">
    <property type="protein sequence ID" value="GKZ27382.1"/>
    <property type="molecule type" value="Genomic_DNA"/>
</dbReference>
<dbReference type="GO" id="GO:0000978">
    <property type="term" value="F:RNA polymerase II cis-regulatory region sequence-specific DNA binding"/>
    <property type="evidence" value="ECO:0007669"/>
    <property type="project" value="TreeGrafter"/>
</dbReference>
<dbReference type="Gene3D" id="1.10.10.60">
    <property type="entry name" value="Homeodomain-like"/>
    <property type="match status" value="1"/>
</dbReference>
<protein>
    <recommendedName>
        <fullName evidence="9">Myb-like domain-containing protein</fullName>
    </recommendedName>
</protein>
<sequence>MPRRLWSAEEDAKLIALVEQYGDKPGRESKWTEISKNLPGRTNKNCRKRWFYSLDPKLRKGRWTKEEDVILLDAYQRLGPASKETGFRPTPYAS</sequence>
<dbReference type="InterPro" id="IPR001005">
    <property type="entry name" value="SANT/Myb"/>
</dbReference>
<dbReference type="SUPFAM" id="SSF46689">
    <property type="entry name" value="Homeodomain-like"/>
    <property type="match status" value="1"/>
</dbReference>
<dbReference type="SMART" id="SM00717">
    <property type="entry name" value="SANT"/>
    <property type="match status" value="1"/>
</dbReference>
<gene>
    <name evidence="7" type="ORF">AbraCBS73388_004489</name>
</gene>
<dbReference type="GO" id="GO:0001006">
    <property type="term" value="F:RNA polymerase III type 3 promoter sequence-specific DNA binding"/>
    <property type="evidence" value="ECO:0007669"/>
    <property type="project" value="TreeGrafter"/>
</dbReference>
<feature type="domain" description="HTH myb-type" evidence="6">
    <location>
        <begin position="1"/>
        <end position="58"/>
    </location>
</feature>
<keyword evidence="4" id="KW-0539">Nucleus</keyword>
<evidence type="ECO:0000256" key="4">
    <source>
        <dbReference type="ARBA" id="ARBA00023242"/>
    </source>
</evidence>
<evidence type="ECO:0000256" key="1">
    <source>
        <dbReference type="ARBA" id="ARBA00023015"/>
    </source>
</evidence>
<comment type="caution">
    <text evidence="7">The sequence shown here is derived from an EMBL/GenBank/DDBJ whole genome shotgun (WGS) entry which is preliminary data.</text>
</comment>
<accession>A0A9W6DUB8</accession>